<evidence type="ECO:0000256" key="10">
    <source>
        <dbReference type="PROSITE-ProRule" id="PRU00108"/>
    </source>
</evidence>
<evidence type="ECO:0000256" key="7">
    <source>
        <dbReference type="ARBA" id="ARBA00023155"/>
    </source>
</evidence>
<evidence type="ECO:0000256" key="5">
    <source>
        <dbReference type="ARBA" id="ARBA00023015"/>
    </source>
</evidence>
<evidence type="ECO:0000256" key="11">
    <source>
        <dbReference type="SAM" id="MobiDB-lite"/>
    </source>
</evidence>
<keyword evidence="5" id="KW-0805">Transcription regulation</keyword>
<dbReference type="PANTHER" id="PTHR31948">
    <property type="entry name" value="ZINC-FINGER HOMEODOMAIN PROTEIN 2"/>
    <property type="match status" value="1"/>
</dbReference>
<comment type="subcellular location">
    <subcellularLocation>
        <location evidence="1 10">Nucleus</location>
    </subcellularLocation>
</comment>
<dbReference type="PROSITE" id="PS50071">
    <property type="entry name" value="HOMEOBOX_2"/>
    <property type="match status" value="1"/>
</dbReference>
<dbReference type="Gene3D" id="1.10.10.60">
    <property type="entry name" value="Homeodomain-like"/>
    <property type="match status" value="1"/>
</dbReference>
<proteinExistence type="predicted"/>
<feature type="region of interest" description="Disordered" evidence="11">
    <location>
        <begin position="160"/>
        <end position="193"/>
    </location>
</feature>
<accession>A0A022QN79</accession>
<evidence type="ECO:0000313" key="14">
    <source>
        <dbReference type="EMBL" id="EYU28753.1"/>
    </source>
</evidence>
<evidence type="ECO:0008006" key="16">
    <source>
        <dbReference type="Google" id="ProtNLM"/>
    </source>
</evidence>
<dbReference type="EMBL" id="KI631311">
    <property type="protein sequence ID" value="EYU28753.1"/>
    <property type="molecule type" value="Genomic_DNA"/>
</dbReference>
<keyword evidence="2" id="KW-0479">Metal-binding</keyword>
<feature type="compositionally biased region" description="Low complexity" evidence="11">
    <location>
        <begin position="256"/>
        <end position="271"/>
    </location>
</feature>
<dbReference type="GO" id="GO:0003700">
    <property type="term" value="F:DNA-binding transcription factor activity"/>
    <property type="evidence" value="ECO:0000318"/>
    <property type="project" value="GO_Central"/>
</dbReference>
<dbReference type="GO" id="GO:0008270">
    <property type="term" value="F:zinc ion binding"/>
    <property type="evidence" value="ECO:0007669"/>
    <property type="project" value="UniProtKB-KW"/>
</dbReference>
<keyword evidence="9 10" id="KW-0539">Nucleus</keyword>
<dbReference type="InterPro" id="IPR006455">
    <property type="entry name" value="Homeodomain_ZF_HD"/>
</dbReference>
<keyword evidence="7 10" id="KW-0371">Homeobox</keyword>
<keyword evidence="6 10" id="KW-0238">DNA-binding</keyword>
<dbReference type="Proteomes" id="UP000030748">
    <property type="component" value="Unassembled WGS sequence"/>
</dbReference>
<dbReference type="InterPro" id="IPR009057">
    <property type="entry name" value="Homeodomain-like_sf"/>
</dbReference>
<dbReference type="AlphaFoldDB" id="A0A022QN79"/>
<dbReference type="PROSITE" id="PS51523">
    <property type="entry name" value="ZF_HD_DIMER"/>
    <property type="match status" value="1"/>
</dbReference>
<keyword evidence="4" id="KW-0862">Zinc</keyword>
<gene>
    <name evidence="14" type="ORF">MIMGU_mgv1a025639mg</name>
</gene>
<feature type="domain" description="Homeobox" evidence="12">
    <location>
        <begin position="177"/>
        <end position="241"/>
    </location>
</feature>
<dbReference type="Pfam" id="PF04770">
    <property type="entry name" value="ZF-HD_dimer"/>
    <property type="match status" value="1"/>
</dbReference>
<feature type="domain" description="ZF-HD dimerization-type" evidence="13">
    <location>
        <begin position="33"/>
        <end position="97"/>
    </location>
</feature>
<evidence type="ECO:0000256" key="4">
    <source>
        <dbReference type="ARBA" id="ARBA00022833"/>
    </source>
</evidence>
<feature type="region of interest" description="Disordered" evidence="11">
    <location>
        <begin position="256"/>
        <end position="287"/>
    </location>
</feature>
<evidence type="ECO:0000256" key="9">
    <source>
        <dbReference type="ARBA" id="ARBA00023242"/>
    </source>
</evidence>
<organism evidence="14 15">
    <name type="scientific">Erythranthe guttata</name>
    <name type="common">Yellow monkey flower</name>
    <name type="synonym">Mimulus guttatus</name>
    <dbReference type="NCBI Taxonomy" id="4155"/>
    <lineage>
        <taxon>Eukaryota</taxon>
        <taxon>Viridiplantae</taxon>
        <taxon>Streptophyta</taxon>
        <taxon>Embryophyta</taxon>
        <taxon>Tracheophyta</taxon>
        <taxon>Spermatophyta</taxon>
        <taxon>Magnoliopsida</taxon>
        <taxon>eudicotyledons</taxon>
        <taxon>Gunneridae</taxon>
        <taxon>Pentapetalae</taxon>
        <taxon>asterids</taxon>
        <taxon>lamiids</taxon>
        <taxon>Lamiales</taxon>
        <taxon>Phrymaceae</taxon>
        <taxon>Erythranthe</taxon>
    </lineage>
</organism>
<evidence type="ECO:0000259" key="12">
    <source>
        <dbReference type="PROSITE" id="PS50071"/>
    </source>
</evidence>
<dbReference type="SUPFAM" id="SSF46689">
    <property type="entry name" value="Homeodomain-like"/>
    <property type="match status" value="1"/>
</dbReference>
<evidence type="ECO:0000256" key="8">
    <source>
        <dbReference type="ARBA" id="ARBA00023163"/>
    </source>
</evidence>
<keyword evidence="8" id="KW-0804">Transcription</keyword>
<sequence>MNLEVTPTKSDETEIDTPPHTHTTQPYKFSSFTRGALKNHHHQPPPPAAAAPALGGHAVDGCCEYMPHTTSSATSITDPTLLKCAACGCHRNFHRRQPDFSTAAAAVIAPPFLDFRLPAAAQPHPKRISHSTSPESPHAAPPPHHKLQLALSTAVVVAADEHHHHQEPVTPTAENPSGRKRSRTKFSREQKEKLHSFSEKLGWKIQKSDEAAAEEFCREAGVAKSVLRVWMHNHRNVSGKKDRDIIIINNNGGKLINSSSENNNNGGNSSSENEEIRNINKWQSFSE</sequence>
<keyword evidence="15" id="KW-1185">Reference proteome</keyword>
<dbReference type="InterPro" id="IPR001356">
    <property type="entry name" value="HD"/>
</dbReference>
<dbReference type="GO" id="GO:0006355">
    <property type="term" value="P:regulation of DNA-templated transcription"/>
    <property type="evidence" value="ECO:0000318"/>
    <property type="project" value="GO_Central"/>
</dbReference>
<dbReference type="InterPro" id="IPR006456">
    <property type="entry name" value="ZF_HD_homeobox_Cys/His_dimer"/>
</dbReference>
<name>A0A022QN79_ERYGU</name>
<evidence type="ECO:0000256" key="1">
    <source>
        <dbReference type="ARBA" id="ARBA00004123"/>
    </source>
</evidence>
<dbReference type="STRING" id="4155.A0A022QN79"/>
<dbReference type="GO" id="GO:0005634">
    <property type="term" value="C:nucleus"/>
    <property type="evidence" value="ECO:0000318"/>
    <property type="project" value="GO_Central"/>
</dbReference>
<evidence type="ECO:0000256" key="6">
    <source>
        <dbReference type="ARBA" id="ARBA00023125"/>
    </source>
</evidence>
<dbReference type="eggNOG" id="ENOG502QWG3">
    <property type="taxonomic scope" value="Eukaryota"/>
</dbReference>
<dbReference type="GO" id="GO:0000976">
    <property type="term" value="F:transcription cis-regulatory region binding"/>
    <property type="evidence" value="ECO:0000318"/>
    <property type="project" value="GO_Central"/>
</dbReference>
<dbReference type="NCBIfam" id="TIGR01566">
    <property type="entry name" value="ZF_HD_prot_N"/>
    <property type="match status" value="1"/>
</dbReference>
<feature type="DNA-binding region" description="Homeobox" evidence="10">
    <location>
        <begin position="179"/>
        <end position="242"/>
    </location>
</feature>
<evidence type="ECO:0000259" key="13">
    <source>
        <dbReference type="PROSITE" id="PS51523"/>
    </source>
</evidence>
<protein>
    <recommendedName>
        <fullName evidence="16">ZF-HD dimerization-type domain-containing protein</fullName>
    </recommendedName>
</protein>
<reference evidence="14 15" key="1">
    <citation type="journal article" date="2013" name="Proc. Natl. Acad. Sci. U.S.A.">
        <title>Fine-scale variation in meiotic recombination in Mimulus inferred from population shotgun sequencing.</title>
        <authorList>
            <person name="Hellsten U."/>
            <person name="Wright K.M."/>
            <person name="Jenkins J."/>
            <person name="Shu S."/>
            <person name="Yuan Y."/>
            <person name="Wessler S.R."/>
            <person name="Schmutz J."/>
            <person name="Willis J.H."/>
            <person name="Rokhsar D.S."/>
        </authorList>
    </citation>
    <scope>NUCLEOTIDE SEQUENCE [LARGE SCALE GENOMIC DNA]</scope>
    <source>
        <strain evidence="15">cv. DUN x IM62</strain>
    </source>
</reference>
<dbReference type="NCBIfam" id="TIGR01565">
    <property type="entry name" value="homeo_ZF_HD"/>
    <property type="match status" value="1"/>
</dbReference>
<evidence type="ECO:0000256" key="3">
    <source>
        <dbReference type="ARBA" id="ARBA00022771"/>
    </source>
</evidence>
<keyword evidence="3" id="KW-0863">Zinc-finger</keyword>
<dbReference type="PANTHER" id="PTHR31948:SF72">
    <property type="entry name" value="ZINC-FINGER HOMEODOMAIN PROTEIN 10"/>
    <property type="match status" value="1"/>
</dbReference>
<feature type="region of interest" description="Disordered" evidence="11">
    <location>
        <begin position="1"/>
        <end position="26"/>
    </location>
</feature>
<evidence type="ECO:0000313" key="15">
    <source>
        <dbReference type="Proteomes" id="UP000030748"/>
    </source>
</evidence>
<evidence type="ECO:0000256" key="2">
    <source>
        <dbReference type="ARBA" id="ARBA00022723"/>
    </source>
</evidence>
<feature type="region of interest" description="Disordered" evidence="11">
    <location>
        <begin position="122"/>
        <end position="144"/>
    </location>
</feature>